<protein>
    <submittedName>
        <fullName evidence="1">Uncharacterized protein</fullName>
    </submittedName>
</protein>
<dbReference type="Proteomes" id="UP001145742">
    <property type="component" value="Unassembled WGS sequence"/>
</dbReference>
<evidence type="ECO:0000313" key="1">
    <source>
        <dbReference type="EMBL" id="KAJ7419670.1"/>
    </source>
</evidence>
<dbReference type="EMBL" id="WHWB01033468">
    <property type="protein sequence ID" value="KAJ7419670.1"/>
    <property type="molecule type" value="Genomic_DNA"/>
</dbReference>
<accession>A0ABQ9DHN1</accession>
<reference evidence="1" key="1">
    <citation type="submission" date="2019-10" db="EMBL/GenBank/DDBJ databases">
        <authorList>
            <person name="Soares A.E.R."/>
            <person name="Aleixo A."/>
            <person name="Schneider P."/>
            <person name="Miyaki C.Y."/>
            <person name="Schneider M.P."/>
            <person name="Mello C."/>
            <person name="Vasconcelos A.T.R."/>
        </authorList>
    </citation>
    <scope>NUCLEOTIDE SEQUENCE</scope>
    <source>
        <tissue evidence="1">Muscle</tissue>
    </source>
</reference>
<proteinExistence type="predicted"/>
<sequence length="102" mass="11605">MFNNSLHEEIPRDVQSEPIPMQLEAMSCCPVTGCLEEETNPHLGTKSFQVVVDRGNFYQFHEGKRDGALSMHIAVEAYSGYDTLNLIKCNELMFTVQDYLKC</sequence>
<gene>
    <name evidence="1" type="ORF">WISP_52501</name>
</gene>
<organism evidence="1 2">
    <name type="scientific">Willisornis vidua</name>
    <name type="common">Xingu scale-backed antbird</name>
    <dbReference type="NCBI Taxonomy" id="1566151"/>
    <lineage>
        <taxon>Eukaryota</taxon>
        <taxon>Metazoa</taxon>
        <taxon>Chordata</taxon>
        <taxon>Craniata</taxon>
        <taxon>Vertebrata</taxon>
        <taxon>Euteleostomi</taxon>
        <taxon>Archelosauria</taxon>
        <taxon>Archosauria</taxon>
        <taxon>Dinosauria</taxon>
        <taxon>Saurischia</taxon>
        <taxon>Theropoda</taxon>
        <taxon>Coelurosauria</taxon>
        <taxon>Aves</taxon>
        <taxon>Neognathae</taxon>
        <taxon>Neoaves</taxon>
        <taxon>Telluraves</taxon>
        <taxon>Australaves</taxon>
        <taxon>Passeriformes</taxon>
        <taxon>Thamnophilidae</taxon>
        <taxon>Willisornis</taxon>
    </lineage>
</organism>
<evidence type="ECO:0000313" key="2">
    <source>
        <dbReference type="Proteomes" id="UP001145742"/>
    </source>
</evidence>
<name>A0ABQ9DHN1_9PASS</name>
<comment type="caution">
    <text evidence="1">The sequence shown here is derived from an EMBL/GenBank/DDBJ whole genome shotgun (WGS) entry which is preliminary data.</text>
</comment>
<keyword evidence="2" id="KW-1185">Reference proteome</keyword>